<keyword evidence="3" id="KW-0269">Exonuclease</keyword>
<gene>
    <name evidence="3" type="ORF">SAMN02745149_00736</name>
</gene>
<keyword evidence="3" id="KW-0378">Hydrolase</keyword>
<sequence>MKKKLTGKCWIFILVCLCLSGCFYAGASSRSVSVVTWNVQTFFDANTSGSEYSDFIRSKQWGVQAYEARLKRLCEVMRQLDADIYVFEEIENKDILIDISNELSGFSWNQRKNWNYALFAKNESGAIGCAVLSRFPLSEPTVHNLDVRTEREKQPELRPVIRLKVLVNDTQLVLFVNHWKSKSGGAEKTEVWRNWQESLLSSLMKKDFERGAYILAAGDFNRDISEFNFCGDCNDDSGIVVLGGEVPVYSPWFFGGVLEEPGSYYYNDSWERIDHFFASQNIAFLEFRAATGVWCEDSGIPARYKIYTGQGYSDHLPLFCRICLDEVNTECS</sequence>
<dbReference type="InterPro" id="IPR036691">
    <property type="entry name" value="Endo/exonu/phosph_ase_sf"/>
</dbReference>
<feature type="domain" description="Endonuclease/exonuclease/phosphatase" evidence="2">
    <location>
        <begin position="35"/>
        <end position="283"/>
    </location>
</feature>
<evidence type="ECO:0000313" key="3">
    <source>
        <dbReference type="EMBL" id="SJZ32554.1"/>
    </source>
</evidence>
<dbReference type="GO" id="GO:0004527">
    <property type="term" value="F:exonuclease activity"/>
    <property type="evidence" value="ECO:0007669"/>
    <property type="project" value="UniProtKB-KW"/>
</dbReference>
<evidence type="ECO:0000313" key="4">
    <source>
        <dbReference type="Proteomes" id="UP000190423"/>
    </source>
</evidence>
<evidence type="ECO:0000259" key="2">
    <source>
        <dbReference type="Pfam" id="PF03372"/>
    </source>
</evidence>
<name>A0A1T4JQW4_TREPO</name>
<dbReference type="OrthoDB" id="184983at2"/>
<dbReference type="AlphaFoldDB" id="A0A1T4JQW4"/>
<dbReference type="Pfam" id="PF03372">
    <property type="entry name" value="Exo_endo_phos"/>
    <property type="match status" value="1"/>
</dbReference>
<dbReference type="STRING" id="261392.SAMN02745149_00736"/>
<organism evidence="3 4">
    <name type="scientific">Treponema porcinum</name>
    <dbReference type="NCBI Taxonomy" id="261392"/>
    <lineage>
        <taxon>Bacteria</taxon>
        <taxon>Pseudomonadati</taxon>
        <taxon>Spirochaetota</taxon>
        <taxon>Spirochaetia</taxon>
        <taxon>Spirochaetales</taxon>
        <taxon>Treponemataceae</taxon>
        <taxon>Treponema</taxon>
    </lineage>
</organism>
<evidence type="ECO:0000256" key="1">
    <source>
        <dbReference type="SAM" id="SignalP"/>
    </source>
</evidence>
<dbReference type="Proteomes" id="UP000190423">
    <property type="component" value="Unassembled WGS sequence"/>
</dbReference>
<proteinExistence type="predicted"/>
<keyword evidence="3" id="KW-0540">Nuclease</keyword>
<dbReference type="EMBL" id="FUWG01000004">
    <property type="protein sequence ID" value="SJZ32554.1"/>
    <property type="molecule type" value="Genomic_DNA"/>
</dbReference>
<dbReference type="SUPFAM" id="SSF56219">
    <property type="entry name" value="DNase I-like"/>
    <property type="match status" value="1"/>
</dbReference>
<feature type="chain" id="PRO_5012684836" evidence="1">
    <location>
        <begin position="28"/>
        <end position="332"/>
    </location>
</feature>
<dbReference type="PANTHER" id="PTHR42834:SF1">
    <property type="entry name" value="ENDONUCLEASE_EXONUCLEASE_PHOSPHATASE FAMILY PROTEIN (AFU_ORTHOLOGUE AFUA_3G09210)"/>
    <property type="match status" value="1"/>
</dbReference>
<dbReference type="PANTHER" id="PTHR42834">
    <property type="entry name" value="ENDONUCLEASE/EXONUCLEASE/PHOSPHATASE FAMILY PROTEIN (AFU_ORTHOLOGUE AFUA_3G09210)"/>
    <property type="match status" value="1"/>
</dbReference>
<dbReference type="InterPro" id="IPR005135">
    <property type="entry name" value="Endo/exonuclease/phosphatase"/>
</dbReference>
<accession>A0A1T4JQW4</accession>
<dbReference type="RefSeq" id="WP_078932656.1">
    <property type="nucleotide sequence ID" value="NZ_FUWG01000004.1"/>
</dbReference>
<feature type="signal peptide" evidence="1">
    <location>
        <begin position="1"/>
        <end position="27"/>
    </location>
</feature>
<protein>
    <submittedName>
        <fullName evidence="3">Exonuclease III</fullName>
    </submittedName>
</protein>
<keyword evidence="1" id="KW-0732">Signal</keyword>
<reference evidence="3 4" key="1">
    <citation type="submission" date="2017-02" db="EMBL/GenBank/DDBJ databases">
        <authorList>
            <person name="Peterson S.W."/>
        </authorList>
    </citation>
    <scope>NUCLEOTIDE SEQUENCE [LARGE SCALE GENOMIC DNA]</scope>
    <source>
        <strain evidence="3 4">ATCC BAA-908</strain>
    </source>
</reference>
<keyword evidence="4" id="KW-1185">Reference proteome</keyword>
<dbReference type="GeneID" id="78316049"/>
<dbReference type="Gene3D" id="3.60.10.10">
    <property type="entry name" value="Endonuclease/exonuclease/phosphatase"/>
    <property type="match status" value="1"/>
</dbReference>